<dbReference type="InterPro" id="IPR005123">
    <property type="entry name" value="Oxoglu/Fe-dep_dioxygenase_dom"/>
</dbReference>
<keyword evidence="6" id="KW-0408">Iron</keyword>
<dbReference type="STRING" id="329726.AM1_2858"/>
<reference evidence="8 9" key="1">
    <citation type="journal article" date="2008" name="Proc. Natl. Acad. Sci. U.S.A.">
        <title>Niche adaptation and genome expansion in the chlorophyll d-producing cyanobacterium Acaryochloris marina.</title>
        <authorList>
            <person name="Swingley W.D."/>
            <person name="Chen M."/>
            <person name="Cheung P.C."/>
            <person name="Conrad A.L."/>
            <person name="Dejesa L.C."/>
            <person name="Hao J."/>
            <person name="Honchak B.M."/>
            <person name="Karbach L.E."/>
            <person name="Kurdoglu A."/>
            <person name="Lahiri S."/>
            <person name="Mastrian S.D."/>
            <person name="Miyashita H."/>
            <person name="Page L."/>
            <person name="Ramakrishna P."/>
            <person name="Satoh S."/>
            <person name="Sattley W.M."/>
            <person name="Shimada Y."/>
            <person name="Taylor H.L."/>
            <person name="Tomo T."/>
            <person name="Tsuchiya T."/>
            <person name="Wang Z.T."/>
            <person name="Raymond J."/>
            <person name="Mimuro M."/>
            <person name="Blankenship R.E."/>
            <person name="Touchman J.W."/>
        </authorList>
    </citation>
    <scope>NUCLEOTIDE SEQUENCE [LARGE SCALE GENOMIC DNA]</scope>
    <source>
        <strain evidence="9">MBIC 11017</strain>
    </source>
</reference>
<dbReference type="Pfam" id="PF13640">
    <property type="entry name" value="2OG-FeII_Oxy_3"/>
    <property type="match status" value="1"/>
</dbReference>
<gene>
    <name evidence="8" type="ordered locus">AM1_2858</name>
</gene>
<keyword evidence="4" id="KW-0223">Dioxygenase</keyword>
<dbReference type="SMART" id="SM00702">
    <property type="entry name" value="P4Hc"/>
    <property type="match status" value="1"/>
</dbReference>
<organism evidence="8 9">
    <name type="scientific">Acaryochloris marina (strain MBIC 11017)</name>
    <dbReference type="NCBI Taxonomy" id="329726"/>
    <lineage>
        <taxon>Bacteria</taxon>
        <taxon>Bacillati</taxon>
        <taxon>Cyanobacteriota</taxon>
        <taxon>Cyanophyceae</taxon>
        <taxon>Acaryochloridales</taxon>
        <taxon>Acaryochloridaceae</taxon>
        <taxon>Acaryochloris</taxon>
    </lineage>
</organism>
<dbReference type="GO" id="GO:0031418">
    <property type="term" value="F:L-ascorbic acid binding"/>
    <property type="evidence" value="ECO:0007669"/>
    <property type="project" value="UniProtKB-KW"/>
</dbReference>
<evidence type="ECO:0000256" key="1">
    <source>
        <dbReference type="ARBA" id="ARBA00001961"/>
    </source>
</evidence>
<dbReference type="EMBL" id="CP000828">
    <property type="protein sequence ID" value="ABW27858.1"/>
    <property type="molecule type" value="Genomic_DNA"/>
</dbReference>
<dbReference type="PANTHER" id="PTHR12907">
    <property type="entry name" value="EGL NINE HOMOLOG-RELATED"/>
    <property type="match status" value="1"/>
</dbReference>
<dbReference type="HOGENOM" id="CLU_077684_0_0_3"/>
<evidence type="ECO:0000256" key="3">
    <source>
        <dbReference type="ARBA" id="ARBA00022896"/>
    </source>
</evidence>
<dbReference type="GO" id="GO:0016705">
    <property type="term" value="F:oxidoreductase activity, acting on paired donors, with incorporation or reduction of molecular oxygen"/>
    <property type="evidence" value="ECO:0007669"/>
    <property type="project" value="InterPro"/>
</dbReference>
<keyword evidence="2" id="KW-0479">Metal-binding</keyword>
<evidence type="ECO:0000313" key="9">
    <source>
        <dbReference type="Proteomes" id="UP000000268"/>
    </source>
</evidence>
<dbReference type="eggNOG" id="COG3751">
    <property type="taxonomic scope" value="Bacteria"/>
</dbReference>
<protein>
    <submittedName>
        <fullName evidence="8">Oxidoreductase, 2OG-Fe(II) oxygenase family, putative</fullName>
    </submittedName>
</protein>
<dbReference type="InterPro" id="IPR051559">
    <property type="entry name" value="HIF_prolyl_hydroxylases"/>
</dbReference>
<feature type="domain" description="Fe2OG dioxygenase" evidence="7">
    <location>
        <begin position="164"/>
        <end position="280"/>
    </location>
</feature>
<proteinExistence type="predicted"/>
<name>B0CAC3_ACAM1</name>
<dbReference type="KEGG" id="amr:AM1_2858"/>
<evidence type="ECO:0000313" key="8">
    <source>
        <dbReference type="EMBL" id="ABW27858.1"/>
    </source>
</evidence>
<dbReference type="Gene3D" id="2.60.120.620">
    <property type="entry name" value="q2cbj1_9rhob like domain"/>
    <property type="match status" value="1"/>
</dbReference>
<evidence type="ECO:0000256" key="2">
    <source>
        <dbReference type="ARBA" id="ARBA00022723"/>
    </source>
</evidence>
<dbReference type="PROSITE" id="PS51471">
    <property type="entry name" value="FE2OG_OXY"/>
    <property type="match status" value="1"/>
</dbReference>
<dbReference type="InterPro" id="IPR006620">
    <property type="entry name" value="Pro_4_hyd_alph"/>
</dbReference>
<evidence type="ECO:0000256" key="5">
    <source>
        <dbReference type="ARBA" id="ARBA00023002"/>
    </source>
</evidence>
<evidence type="ECO:0000256" key="6">
    <source>
        <dbReference type="ARBA" id="ARBA00023004"/>
    </source>
</evidence>
<dbReference type="InterPro" id="IPR044862">
    <property type="entry name" value="Pro_4_hyd_alph_FE2OG_OXY"/>
</dbReference>
<dbReference type="GO" id="GO:0005506">
    <property type="term" value="F:iron ion binding"/>
    <property type="evidence" value="ECO:0007669"/>
    <property type="project" value="InterPro"/>
</dbReference>
<evidence type="ECO:0000256" key="4">
    <source>
        <dbReference type="ARBA" id="ARBA00022964"/>
    </source>
</evidence>
<keyword evidence="9" id="KW-1185">Reference proteome</keyword>
<dbReference type="PANTHER" id="PTHR12907:SF26">
    <property type="entry name" value="HIF PROLYL HYDROXYLASE, ISOFORM C"/>
    <property type="match status" value="1"/>
</dbReference>
<evidence type="ECO:0000259" key="7">
    <source>
        <dbReference type="PROSITE" id="PS51471"/>
    </source>
</evidence>
<keyword evidence="3" id="KW-0847">Vitamin C</keyword>
<comment type="cofactor">
    <cofactor evidence="1">
        <name>L-ascorbate</name>
        <dbReference type="ChEBI" id="CHEBI:38290"/>
    </cofactor>
</comment>
<keyword evidence="5" id="KW-0560">Oxidoreductase</keyword>
<sequence>MTPPSIVKVELLLQGGHHQTVYLQSTDPLLQRLFQAVSAKSQPPELFQIPLQAGHAGLCFSSQHLVGLVTEPPMYIQPTFNPAPLEVLPSPYVQMEQFLTAAEHQALLQTTIQQESAFVPTQTTTDTPDYRQSMILPNLDGLAQRVMERIEQVLPAVLTQLKLPAFQASEIETQLTSHNDGNFYKLHNDNGSPDTATRELTYVYYFYKEPKPFSGGELRVYDSKIENNFYVQADSFQTVDPRNNSIVFFLSRYMHEVLPVTCPSKQFADSRFTINGWIRR</sequence>
<dbReference type="AlphaFoldDB" id="B0CAC3"/>
<dbReference type="Proteomes" id="UP000000268">
    <property type="component" value="Chromosome"/>
</dbReference>
<dbReference type="GO" id="GO:0051213">
    <property type="term" value="F:dioxygenase activity"/>
    <property type="evidence" value="ECO:0007669"/>
    <property type="project" value="UniProtKB-KW"/>
</dbReference>
<accession>B0CAC3</accession>
<dbReference type="OrthoDB" id="8926796at2"/>
<dbReference type="RefSeq" id="WP_012163301.1">
    <property type="nucleotide sequence ID" value="NC_009925.1"/>
</dbReference>